<keyword evidence="3" id="KW-0560">Oxidoreductase</keyword>
<evidence type="ECO:0000313" key="6">
    <source>
        <dbReference type="Proteomes" id="UP001201262"/>
    </source>
</evidence>
<dbReference type="FunFam" id="3.40.50.720:FF:000084">
    <property type="entry name" value="Short-chain dehydrogenase reductase"/>
    <property type="match status" value="1"/>
</dbReference>
<dbReference type="PRINTS" id="PR00081">
    <property type="entry name" value="GDHRDH"/>
</dbReference>
<keyword evidence="6" id="KW-1185">Reference proteome</keyword>
<dbReference type="PANTHER" id="PTHR43639">
    <property type="entry name" value="OXIDOREDUCTASE, SHORT-CHAIN DEHYDROGENASE/REDUCTASE FAMILY (AFU_ORTHOLOGUE AFUA_5G02870)"/>
    <property type="match status" value="1"/>
</dbReference>
<dbReference type="SUPFAM" id="SSF51735">
    <property type="entry name" value="NAD(P)-binding Rossmann-fold domains"/>
    <property type="match status" value="1"/>
</dbReference>
<reference evidence="5" key="1">
    <citation type="submission" date="2021-12" db="EMBL/GenBank/DDBJ databases">
        <title>Convergent genome expansion in fungi linked to evolution of root-endophyte symbiosis.</title>
        <authorList>
            <consortium name="DOE Joint Genome Institute"/>
            <person name="Ke Y.-H."/>
            <person name="Bonito G."/>
            <person name="Liao H.-L."/>
            <person name="Looney B."/>
            <person name="Rojas-Flechas A."/>
            <person name="Nash J."/>
            <person name="Hameed K."/>
            <person name="Schadt C."/>
            <person name="Martin F."/>
            <person name="Crous P.W."/>
            <person name="Miettinen O."/>
            <person name="Magnuson J.K."/>
            <person name="Labbe J."/>
            <person name="Jacobson D."/>
            <person name="Doktycz M.J."/>
            <person name="Veneault-Fourrey C."/>
            <person name="Kuo A."/>
            <person name="Mondo S."/>
            <person name="Calhoun S."/>
            <person name="Riley R."/>
            <person name="Ohm R."/>
            <person name="LaButti K."/>
            <person name="Andreopoulos B."/>
            <person name="Pangilinan J."/>
            <person name="Nolan M."/>
            <person name="Tritt A."/>
            <person name="Clum A."/>
            <person name="Lipzen A."/>
            <person name="Daum C."/>
            <person name="Barry K."/>
            <person name="Grigoriev I.V."/>
            <person name="Vilgalys R."/>
        </authorList>
    </citation>
    <scope>NUCLEOTIDE SEQUENCE</scope>
    <source>
        <strain evidence="5">PMI_201</strain>
    </source>
</reference>
<dbReference type="InterPro" id="IPR057326">
    <property type="entry name" value="KR_dom"/>
</dbReference>
<dbReference type="RefSeq" id="XP_046075479.1">
    <property type="nucleotide sequence ID" value="XM_046221686.1"/>
</dbReference>
<protein>
    <submittedName>
        <fullName evidence="5">Conidial pigment biosynthesis 1,3,6,8-tetrahydroxynaphthalene reductase Arp2</fullName>
    </submittedName>
</protein>
<dbReference type="EMBL" id="JAJTJA010000003">
    <property type="protein sequence ID" value="KAH8702103.1"/>
    <property type="molecule type" value="Genomic_DNA"/>
</dbReference>
<evidence type="ECO:0000259" key="4">
    <source>
        <dbReference type="SMART" id="SM00822"/>
    </source>
</evidence>
<dbReference type="GO" id="GO:0016491">
    <property type="term" value="F:oxidoreductase activity"/>
    <property type="evidence" value="ECO:0007669"/>
    <property type="project" value="UniProtKB-KW"/>
</dbReference>
<dbReference type="PANTHER" id="PTHR43639:SF1">
    <property type="entry name" value="SHORT-CHAIN DEHYDROGENASE_REDUCTASE FAMILY PROTEIN"/>
    <property type="match status" value="1"/>
</dbReference>
<proteinExistence type="inferred from homology"/>
<accession>A0AAD4KVQ5</accession>
<dbReference type="GeneID" id="70251973"/>
<dbReference type="SMART" id="SM00822">
    <property type="entry name" value="PKS_KR"/>
    <property type="match status" value="1"/>
</dbReference>
<sequence>MVVLNNGNNGTNGQSSQAIPKTLVGKVALVTGGGRGIGAGIALELAKRGAYVAVNYSTSASSAEEVVQAIEDAGSRGAAFKADLTKVEEIEGLFRSVVAHFGRVDIAVSNSGREKFKPLSETTLEDFNEVFDLNTRGQFFVAKAAHKYLEQGGRLVLMSSIAAGVGVPGHALYAGSKSAVEGFTRCFAADFGEKRCTVNAIAPAGIKSDMWLKNSWRYAPGCDKTSSLEEIETALANGSPLKRCGVPADIGKIICFLASQDGEWINGQTIPVNGGANI</sequence>
<evidence type="ECO:0000256" key="1">
    <source>
        <dbReference type="ARBA" id="ARBA00006484"/>
    </source>
</evidence>
<gene>
    <name evidence="5" type="ORF">BGW36DRAFT_445710</name>
</gene>
<evidence type="ECO:0000256" key="3">
    <source>
        <dbReference type="ARBA" id="ARBA00023002"/>
    </source>
</evidence>
<dbReference type="Gene3D" id="3.40.50.720">
    <property type="entry name" value="NAD(P)-binding Rossmann-like Domain"/>
    <property type="match status" value="1"/>
</dbReference>
<dbReference type="Pfam" id="PF13561">
    <property type="entry name" value="adh_short_C2"/>
    <property type="match status" value="1"/>
</dbReference>
<comment type="caution">
    <text evidence="5">The sequence shown here is derived from an EMBL/GenBank/DDBJ whole genome shotgun (WGS) entry which is preliminary data.</text>
</comment>
<dbReference type="Proteomes" id="UP001201262">
    <property type="component" value="Unassembled WGS sequence"/>
</dbReference>
<dbReference type="PRINTS" id="PR00080">
    <property type="entry name" value="SDRFAMILY"/>
</dbReference>
<name>A0AAD4KVQ5_9EURO</name>
<dbReference type="InterPro" id="IPR020904">
    <property type="entry name" value="Sc_DH/Rdtase_CS"/>
</dbReference>
<organism evidence="5 6">
    <name type="scientific">Talaromyces proteolyticus</name>
    <dbReference type="NCBI Taxonomy" id="1131652"/>
    <lineage>
        <taxon>Eukaryota</taxon>
        <taxon>Fungi</taxon>
        <taxon>Dikarya</taxon>
        <taxon>Ascomycota</taxon>
        <taxon>Pezizomycotina</taxon>
        <taxon>Eurotiomycetes</taxon>
        <taxon>Eurotiomycetidae</taxon>
        <taxon>Eurotiales</taxon>
        <taxon>Trichocomaceae</taxon>
        <taxon>Talaromyces</taxon>
        <taxon>Talaromyces sect. Bacilispori</taxon>
    </lineage>
</organism>
<comment type="similarity">
    <text evidence="1">Belongs to the short-chain dehydrogenases/reductases (SDR) family.</text>
</comment>
<dbReference type="InterPro" id="IPR002347">
    <property type="entry name" value="SDR_fam"/>
</dbReference>
<dbReference type="InterPro" id="IPR036291">
    <property type="entry name" value="NAD(P)-bd_dom_sf"/>
</dbReference>
<keyword evidence="2" id="KW-0521">NADP</keyword>
<feature type="domain" description="Ketoreductase" evidence="4">
    <location>
        <begin position="26"/>
        <end position="209"/>
    </location>
</feature>
<dbReference type="PROSITE" id="PS00061">
    <property type="entry name" value="ADH_SHORT"/>
    <property type="match status" value="1"/>
</dbReference>
<evidence type="ECO:0000256" key="2">
    <source>
        <dbReference type="ARBA" id="ARBA00022857"/>
    </source>
</evidence>
<evidence type="ECO:0000313" key="5">
    <source>
        <dbReference type="EMBL" id="KAH8702103.1"/>
    </source>
</evidence>
<dbReference type="AlphaFoldDB" id="A0AAD4KVQ5"/>